<evidence type="ECO:0000313" key="27">
    <source>
        <dbReference type="Proteomes" id="UP000195106"/>
    </source>
</evidence>
<evidence type="ECO:0000256" key="25">
    <source>
        <dbReference type="SAM" id="Phobius"/>
    </source>
</evidence>
<feature type="transmembrane region" description="Helical" evidence="25">
    <location>
        <begin position="253"/>
        <end position="271"/>
    </location>
</feature>
<organism evidence="26 27">
    <name type="scientific">Clavibacter michiganensis</name>
    <dbReference type="NCBI Taxonomy" id="28447"/>
    <lineage>
        <taxon>Bacteria</taxon>
        <taxon>Bacillati</taxon>
        <taxon>Actinomycetota</taxon>
        <taxon>Actinomycetes</taxon>
        <taxon>Micrococcales</taxon>
        <taxon>Microbacteriaceae</taxon>
        <taxon>Clavibacter</taxon>
    </lineage>
</organism>
<feature type="transmembrane region" description="Helical" evidence="25">
    <location>
        <begin position="277"/>
        <end position="297"/>
    </location>
</feature>
<evidence type="ECO:0000256" key="23">
    <source>
        <dbReference type="ARBA" id="ARBA00033406"/>
    </source>
</evidence>
<dbReference type="PANTHER" id="PTHR46382:SF1">
    <property type="entry name" value="PHOSPHATIDATE CYTIDYLYLTRANSFERASE"/>
    <property type="match status" value="1"/>
</dbReference>
<dbReference type="PANTHER" id="PTHR46382">
    <property type="entry name" value="PHOSPHATIDATE CYTIDYLYLTRANSFERASE"/>
    <property type="match status" value="1"/>
</dbReference>
<evidence type="ECO:0000256" key="21">
    <source>
        <dbReference type="ARBA" id="ARBA00032396"/>
    </source>
</evidence>
<keyword evidence="12 26" id="KW-0548">Nucleotidyltransferase</keyword>
<reference evidence="26 27" key="1">
    <citation type="submission" date="2016-08" db="EMBL/GenBank/DDBJ databases">
        <title>Genome sequence of Clavibacter michiganensis spp. strain CASJ009.</title>
        <authorList>
            <person name="Thapa S.P."/>
            <person name="Coaker G."/>
        </authorList>
    </citation>
    <scope>NUCLEOTIDE SEQUENCE [LARGE SCALE GENOMIC DNA]</scope>
    <source>
        <strain evidence="26">CASJ009</strain>
    </source>
</reference>
<comment type="caution">
    <text evidence="26">The sequence shown here is derived from an EMBL/GenBank/DDBJ whole genome shotgun (WGS) entry which is preliminary data.</text>
</comment>
<feature type="transmembrane region" description="Helical" evidence="25">
    <location>
        <begin position="75"/>
        <end position="93"/>
    </location>
</feature>
<comment type="pathway">
    <text evidence="3">Phospholipid metabolism; CDP-diacylglycerol biosynthesis; CDP-diacylglycerol from sn-glycerol 3-phosphate: step 3/3.</text>
</comment>
<protein>
    <recommendedName>
        <fullName evidence="7">Phosphatidate cytidylyltransferase</fullName>
        <ecNumber evidence="6">2.7.7.41</ecNumber>
    </recommendedName>
    <alternativeName>
        <fullName evidence="20">CDP-DAG synthase</fullName>
    </alternativeName>
    <alternativeName>
        <fullName evidence="22">CDP-DG synthase</fullName>
    </alternativeName>
    <alternativeName>
        <fullName evidence="18">CDP-diacylglycerol synthase</fullName>
    </alternativeName>
    <alternativeName>
        <fullName evidence="21">CDP-diglyceride pyrophosphorylase</fullName>
    </alternativeName>
    <alternativeName>
        <fullName evidence="23">CDP-diglyceride synthase</fullName>
    </alternativeName>
    <alternativeName>
        <fullName evidence="19">CTP:phosphatidate cytidylyltransferase</fullName>
    </alternativeName>
</protein>
<keyword evidence="8" id="KW-1003">Cell membrane</keyword>
<dbReference type="GO" id="GO:0004605">
    <property type="term" value="F:phosphatidate cytidylyltransferase activity"/>
    <property type="evidence" value="ECO:0007669"/>
    <property type="project" value="UniProtKB-EC"/>
</dbReference>
<feature type="transmembrane region" description="Helical" evidence="25">
    <location>
        <begin position="126"/>
        <end position="145"/>
    </location>
</feature>
<evidence type="ECO:0000256" key="8">
    <source>
        <dbReference type="ARBA" id="ARBA00022475"/>
    </source>
</evidence>
<keyword evidence="13 25" id="KW-1133">Transmembrane helix</keyword>
<accession>A0A251XTY9</accession>
<evidence type="ECO:0000256" key="24">
    <source>
        <dbReference type="SAM" id="MobiDB-lite"/>
    </source>
</evidence>
<evidence type="ECO:0000256" key="22">
    <source>
        <dbReference type="ARBA" id="ARBA00032743"/>
    </source>
</evidence>
<keyword evidence="10 26" id="KW-0808">Transferase</keyword>
<dbReference type="InterPro" id="IPR019932">
    <property type="entry name" value="CHP03543"/>
</dbReference>
<name>A0A251XTY9_9MICO</name>
<keyword evidence="17" id="KW-1208">Phospholipid metabolism</keyword>
<keyword evidence="9" id="KW-0444">Lipid biosynthesis</keyword>
<dbReference type="EC" id="2.7.7.41" evidence="6"/>
<evidence type="ECO:0000256" key="7">
    <source>
        <dbReference type="ARBA" id="ARBA00019373"/>
    </source>
</evidence>
<evidence type="ECO:0000256" key="18">
    <source>
        <dbReference type="ARBA" id="ARBA00029893"/>
    </source>
</evidence>
<evidence type="ECO:0000256" key="20">
    <source>
        <dbReference type="ARBA" id="ARBA00032253"/>
    </source>
</evidence>
<sequence>MVSPEDPAERAPVVPPASGPDGAPRIRRHRGRVTRADFEAQVQATRADLTAQVRATRASLEATNDRINARTGRNLLFAVAVGLLLGGVVLVSLVVEKQLFLLIAIALMAFTAYELATALRQAGRRVPRVGSVIAVVALLPITYYGRPDGQWLGLLGAMAFLALWRIVEQVLPARRTSTRAVLGDIGSSTFLLAYVGLLGSFAVLLTAEDGGEWWTLAFLILVVCCDTGAYIAGLNFGKHPMAPTISPKKTWEGFAGAAAAAVLAGILLSLFMIQQAWWFGIVLGLVILVTATLGDLAESLIKRDLGVKDISSWLPGHGGSSTASTPCCRRPPWPMRCTSSSRAVPRRMSRMTTTFPSAGRRQRGYEPAQVDAFLRDARRAYDDEADRSLTSETIRRVSFDMRRGGYAAAAVDRVLERLEDAFAVRERDRTVARVGADAWNAEARRAAQEILDRVSRPSGERFDRAGLLTTGYDRREVDRFADRIAKYFRGTKPMSVDDVRTVAFHPRRGGYREAQVDLLLDAVIDVMNAVR</sequence>
<dbReference type="NCBIfam" id="TIGR03544">
    <property type="entry name" value="DivI1A_domain"/>
    <property type="match status" value="2"/>
</dbReference>
<keyword evidence="15 25" id="KW-0472">Membrane</keyword>
<keyword evidence="16" id="KW-0594">Phospholipid biosynthesis</keyword>
<feature type="transmembrane region" description="Helical" evidence="25">
    <location>
        <begin position="213"/>
        <end position="232"/>
    </location>
</feature>
<feature type="region of interest" description="Disordered" evidence="24">
    <location>
        <begin position="1"/>
        <end position="30"/>
    </location>
</feature>
<feature type="transmembrane region" description="Helical" evidence="25">
    <location>
        <begin position="188"/>
        <end position="207"/>
    </location>
</feature>
<comment type="pathway">
    <text evidence="4">Lipid metabolism.</text>
</comment>
<evidence type="ECO:0000256" key="11">
    <source>
        <dbReference type="ARBA" id="ARBA00022692"/>
    </source>
</evidence>
<dbReference type="InterPro" id="IPR019933">
    <property type="entry name" value="DivIVA_domain"/>
</dbReference>
<evidence type="ECO:0000256" key="2">
    <source>
        <dbReference type="ARBA" id="ARBA00004651"/>
    </source>
</evidence>
<feature type="transmembrane region" description="Helical" evidence="25">
    <location>
        <begin position="151"/>
        <end position="167"/>
    </location>
</feature>
<evidence type="ECO:0000313" key="26">
    <source>
        <dbReference type="EMBL" id="OUE08723.1"/>
    </source>
</evidence>
<evidence type="ECO:0000256" key="13">
    <source>
        <dbReference type="ARBA" id="ARBA00022989"/>
    </source>
</evidence>
<comment type="catalytic activity">
    <reaction evidence="1">
        <text>a 1,2-diacyl-sn-glycero-3-phosphate + CTP + H(+) = a CDP-1,2-diacyl-sn-glycerol + diphosphate</text>
        <dbReference type="Rhea" id="RHEA:16229"/>
        <dbReference type="ChEBI" id="CHEBI:15378"/>
        <dbReference type="ChEBI" id="CHEBI:33019"/>
        <dbReference type="ChEBI" id="CHEBI:37563"/>
        <dbReference type="ChEBI" id="CHEBI:58332"/>
        <dbReference type="ChEBI" id="CHEBI:58608"/>
        <dbReference type="EC" id="2.7.7.41"/>
    </reaction>
</comment>
<evidence type="ECO:0000256" key="12">
    <source>
        <dbReference type="ARBA" id="ARBA00022695"/>
    </source>
</evidence>
<dbReference type="GO" id="GO:0016024">
    <property type="term" value="P:CDP-diacylglycerol biosynthetic process"/>
    <property type="evidence" value="ECO:0007669"/>
    <property type="project" value="TreeGrafter"/>
</dbReference>
<evidence type="ECO:0000256" key="10">
    <source>
        <dbReference type="ARBA" id="ARBA00022679"/>
    </source>
</evidence>
<evidence type="ECO:0000256" key="3">
    <source>
        <dbReference type="ARBA" id="ARBA00005119"/>
    </source>
</evidence>
<evidence type="ECO:0000256" key="1">
    <source>
        <dbReference type="ARBA" id="ARBA00001698"/>
    </source>
</evidence>
<evidence type="ECO:0000256" key="9">
    <source>
        <dbReference type="ARBA" id="ARBA00022516"/>
    </source>
</evidence>
<keyword evidence="14" id="KW-0443">Lipid metabolism</keyword>
<feature type="transmembrane region" description="Helical" evidence="25">
    <location>
        <begin position="99"/>
        <end position="119"/>
    </location>
</feature>
<evidence type="ECO:0000256" key="4">
    <source>
        <dbReference type="ARBA" id="ARBA00005189"/>
    </source>
</evidence>
<evidence type="ECO:0000256" key="6">
    <source>
        <dbReference type="ARBA" id="ARBA00012487"/>
    </source>
</evidence>
<evidence type="ECO:0000256" key="14">
    <source>
        <dbReference type="ARBA" id="ARBA00023098"/>
    </source>
</evidence>
<evidence type="ECO:0000256" key="5">
    <source>
        <dbReference type="ARBA" id="ARBA00010185"/>
    </source>
</evidence>
<dbReference type="EMBL" id="MDHJ01000001">
    <property type="protein sequence ID" value="OUE08723.1"/>
    <property type="molecule type" value="Genomic_DNA"/>
</dbReference>
<dbReference type="NCBIfam" id="TIGR03543">
    <property type="entry name" value="divI1A_rptt_fam"/>
    <property type="match status" value="1"/>
</dbReference>
<gene>
    <name evidence="26" type="primary">cdsA</name>
    <name evidence="26" type="ORF">CMsap09_07230</name>
</gene>
<evidence type="ECO:0000256" key="17">
    <source>
        <dbReference type="ARBA" id="ARBA00023264"/>
    </source>
</evidence>
<dbReference type="Pfam" id="PF01148">
    <property type="entry name" value="CTP_transf_1"/>
    <property type="match status" value="1"/>
</dbReference>
<dbReference type="Proteomes" id="UP000195106">
    <property type="component" value="Unassembled WGS sequence"/>
</dbReference>
<evidence type="ECO:0000256" key="15">
    <source>
        <dbReference type="ARBA" id="ARBA00023136"/>
    </source>
</evidence>
<evidence type="ECO:0000256" key="19">
    <source>
        <dbReference type="ARBA" id="ARBA00031825"/>
    </source>
</evidence>
<comment type="similarity">
    <text evidence="5">Belongs to the CDS family.</text>
</comment>
<evidence type="ECO:0000256" key="16">
    <source>
        <dbReference type="ARBA" id="ARBA00023209"/>
    </source>
</evidence>
<dbReference type="GO" id="GO:0005886">
    <property type="term" value="C:plasma membrane"/>
    <property type="evidence" value="ECO:0007669"/>
    <property type="project" value="UniProtKB-SubCell"/>
</dbReference>
<keyword evidence="11 25" id="KW-0812">Transmembrane</keyword>
<proteinExistence type="inferred from homology"/>
<comment type="subcellular location">
    <subcellularLocation>
        <location evidence="2">Cell membrane</location>
        <topology evidence="2">Multi-pass membrane protein</topology>
    </subcellularLocation>
</comment>
<dbReference type="AlphaFoldDB" id="A0A251XTY9"/>